<dbReference type="Proteomes" id="UP000199645">
    <property type="component" value="Unassembled WGS sequence"/>
</dbReference>
<dbReference type="AlphaFoldDB" id="A0A1I2EIW1"/>
<dbReference type="STRING" id="35752.SAMN05421541_104483"/>
<evidence type="ECO:0000313" key="1">
    <source>
        <dbReference type="EMBL" id="SFE92466.1"/>
    </source>
</evidence>
<evidence type="ECO:0000313" key="2">
    <source>
        <dbReference type="Proteomes" id="UP000199645"/>
    </source>
</evidence>
<sequence>MSYRRALASMAHHRAVTDSDLFASFAPDERVLLAWVAPQLDAAAIGAMAVADHGARADEYRRALDDLAHSRWLPDEIGWMPGSVLTLTRSHDPAGQRDHVRRLFVCTLLVRASTPDADPVDSLAPLLDSALELGGPARDASLRFLAWCRLELPGDWRDDPSSPMFLTLAVLLLTARPEVAAVLVEELAAVLADPDLPWRRRPRSPLFARRAGDDGGARRLWSDLVTRCLVDDPAVTDPRLATLGRALSGDTGTPIDELRALFR</sequence>
<name>A0A1I2EIW1_9ACTN</name>
<gene>
    <name evidence="1" type="ORF">SAMN05421541_104483</name>
</gene>
<proteinExistence type="predicted"/>
<organism evidence="1 2">
    <name type="scientific">Actinoplanes philippinensis</name>
    <dbReference type="NCBI Taxonomy" id="35752"/>
    <lineage>
        <taxon>Bacteria</taxon>
        <taxon>Bacillati</taxon>
        <taxon>Actinomycetota</taxon>
        <taxon>Actinomycetes</taxon>
        <taxon>Micromonosporales</taxon>
        <taxon>Micromonosporaceae</taxon>
        <taxon>Actinoplanes</taxon>
    </lineage>
</organism>
<reference evidence="1 2" key="1">
    <citation type="submission" date="2016-10" db="EMBL/GenBank/DDBJ databases">
        <authorList>
            <person name="de Groot N.N."/>
        </authorList>
    </citation>
    <scope>NUCLEOTIDE SEQUENCE [LARGE SCALE GENOMIC DNA]</scope>
    <source>
        <strain evidence="1 2">DSM 43019</strain>
    </source>
</reference>
<protein>
    <submittedName>
        <fullName evidence="1">Uncharacterized protein</fullName>
    </submittedName>
</protein>
<accession>A0A1I2EIW1</accession>
<dbReference type="EMBL" id="FONV01000004">
    <property type="protein sequence ID" value="SFE92466.1"/>
    <property type="molecule type" value="Genomic_DNA"/>
</dbReference>
<keyword evidence="2" id="KW-1185">Reference proteome</keyword>